<comment type="caution">
    <text evidence="10">The sequence shown here is derived from an EMBL/GenBank/DDBJ whole genome shotgun (WGS) entry which is preliminary data.</text>
</comment>
<dbReference type="Pfam" id="PF02785">
    <property type="entry name" value="Biotin_carb_C"/>
    <property type="match status" value="1"/>
</dbReference>
<organism evidence="10 11">
    <name type="scientific">Geranomyces variabilis</name>
    <dbReference type="NCBI Taxonomy" id="109894"/>
    <lineage>
        <taxon>Eukaryota</taxon>
        <taxon>Fungi</taxon>
        <taxon>Fungi incertae sedis</taxon>
        <taxon>Chytridiomycota</taxon>
        <taxon>Chytridiomycota incertae sedis</taxon>
        <taxon>Chytridiomycetes</taxon>
        <taxon>Spizellomycetales</taxon>
        <taxon>Powellomycetaceae</taxon>
        <taxon>Geranomyces</taxon>
    </lineage>
</organism>
<evidence type="ECO:0000256" key="4">
    <source>
        <dbReference type="ARBA" id="ARBA00022840"/>
    </source>
</evidence>
<protein>
    <submittedName>
        <fullName evidence="10">Methylcrotonoyl-CoA carboxylase subunit alpha, mitochondrial</fullName>
    </submittedName>
</protein>
<dbReference type="PROSITE" id="PS50968">
    <property type="entry name" value="BIOTINYL_LIPOYL"/>
    <property type="match status" value="1"/>
</dbReference>
<dbReference type="PANTHER" id="PTHR18866:SF33">
    <property type="entry name" value="METHYLCROTONOYL-COA CARBOXYLASE SUBUNIT ALPHA, MITOCHONDRIAL-RELATED"/>
    <property type="match status" value="1"/>
</dbReference>
<dbReference type="PROSITE" id="PS00188">
    <property type="entry name" value="BIOTIN"/>
    <property type="match status" value="1"/>
</dbReference>
<feature type="domain" description="Lipoyl-binding" evidence="7">
    <location>
        <begin position="656"/>
        <end position="726"/>
    </location>
</feature>
<evidence type="ECO:0000256" key="2">
    <source>
        <dbReference type="ARBA" id="ARBA00022598"/>
    </source>
</evidence>
<dbReference type="InterPro" id="IPR005482">
    <property type="entry name" value="Biotin_COase_C"/>
</dbReference>
<dbReference type="FunFam" id="3.30.470.20:FF:000028">
    <property type="entry name" value="Methylcrotonoyl-CoA carboxylase subunit alpha, mitochondrial"/>
    <property type="match status" value="1"/>
</dbReference>
<dbReference type="InterPro" id="IPR050856">
    <property type="entry name" value="Biotin_carboxylase_complex"/>
</dbReference>
<dbReference type="SUPFAM" id="SSF52440">
    <property type="entry name" value="PreATP-grasp domain"/>
    <property type="match status" value="1"/>
</dbReference>
<keyword evidence="2" id="KW-0436">Ligase</keyword>
<comment type="cofactor">
    <cofactor evidence="1">
        <name>biotin</name>
        <dbReference type="ChEBI" id="CHEBI:57586"/>
    </cofactor>
</comment>
<dbReference type="FunFam" id="3.30.1490.20:FF:000003">
    <property type="entry name" value="acetyl-CoA carboxylase isoform X1"/>
    <property type="match status" value="1"/>
</dbReference>
<dbReference type="GO" id="GO:0005739">
    <property type="term" value="C:mitochondrion"/>
    <property type="evidence" value="ECO:0007669"/>
    <property type="project" value="TreeGrafter"/>
</dbReference>
<dbReference type="InterPro" id="IPR005481">
    <property type="entry name" value="BC-like_N"/>
</dbReference>
<dbReference type="InterPro" id="IPR001882">
    <property type="entry name" value="Biotin_BS"/>
</dbReference>
<accession>A0AAD5XSM2</accession>
<evidence type="ECO:0000259" key="9">
    <source>
        <dbReference type="PROSITE" id="PS50979"/>
    </source>
</evidence>
<dbReference type="Pfam" id="PF00364">
    <property type="entry name" value="Biotin_lipoyl"/>
    <property type="match status" value="1"/>
</dbReference>
<dbReference type="CDD" id="cd06850">
    <property type="entry name" value="biotinyl_domain"/>
    <property type="match status" value="1"/>
</dbReference>
<dbReference type="InterPro" id="IPR011053">
    <property type="entry name" value="Single_hybrid_motif"/>
</dbReference>
<dbReference type="InterPro" id="IPR011761">
    <property type="entry name" value="ATP-grasp"/>
</dbReference>
<gene>
    <name evidence="10" type="primary">MCCC1</name>
    <name evidence="10" type="ORF">HDU87_007985</name>
</gene>
<dbReference type="PROSITE" id="PS50979">
    <property type="entry name" value="BC"/>
    <property type="match status" value="1"/>
</dbReference>
<sequence length="733" mass="78574">MSRWSGCSVCSHEKLIAASFTLAASTALAAEVPLTERKPMFTKLLIANRGEIACRIIRTAKKLGVRTVAVYSEADRNALHVRLADEAILIGPAPSAESYLKMDTIIEVAKRVGAQAIHPGYGFLSENATFAERVQQAGVAFVGPPAQAIIDMGSKSASKIIMENAGVPCVPGYHGEDQAPETLAREADRIGYPVLIKAIKGGGGKGMRIVFTPDEFVPMLDSAKRESMKSFGDDAVLVEKYLVRPRHVEVQVFADKMGNAVYLFERDCSVQRRHQKVLEEAPAPGLSEELRRDLGEKAVAAAKAVNYVGAGTVEFILDTDDQKFYFMEMNTRLQVEHPITEMITSTDLVEWQLQVAAGNPLPKLQHELAKKGHAFEARIYAENPRNNFLPDTGRLAYLDTPAESDVLRVETGVRMGDEVSVYYVDPMISKLVVGGRDRDEALRALRNALAEFQVAGLHTNIEFLKALAAHPAFIAADVETGFIPKYEKDLLPPRPETAFVTFAQAAVGALLKSSAVDGAFGEADPWASLAGFRVNSAPTRIVKLVDDDGKSVSVSVTLDAAEKNLFKVTVESAGATPVSHAVRLLKNDAARPAVVTRDATIQHHTRLEVDGTISTATVIHTPAGIQVRPTGGAPHSFTLPASPAAGANSGSGAAAATVIKAPMPCKIAQLAVQVGDKLKKGQTVLMVEAMKMEHVIKAPFDGAVVKRVVAKLGDVVAEGATLVVFEDPAVAKE</sequence>
<keyword evidence="3 6" id="KW-0547">Nucleotide-binding</keyword>
<dbReference type="PROSITE" id="PS00867">
    <property type="entry name" value="CPSASE_2"/>
    <property type="match status" value="1"/>
</dbReference>
<keyword evidence="5" id="KW-0092">Biotin</keyword>
<dbReference type="InterPro" id="IPR011054">
    <property type="entry name" value="Rudment_hybrid_motif"/>
</dbReference>
<dbReference type="GO" id="GO:0046872">
    <property type="term" value="F:metal ion binding"/>
    <property type="evidence" value="ECO:0007669"/>
    <property type="project" value="InterPro"/>
</dbReference>
<dbReference type="Gene3D" id="3.30.700.40">
    <property type="match status" value="1"/>
</dbReference>
<evidence type="ECO:0000313" key="11">
    <source>
        <dbReference type="Proteomes" id="UP001212152"/>
    </source>
</evidence>
<dbReference type="Pfam" id="PF02786">
    <property type="entry name" value="CPSase_L_D2"/>
    <property type="match status" value="1"/>
</dbReference>
<reference evidence="10" key="1">
    <citation type="submission" date="2020-05" db="EMBL/GenBank/DDBJ databases">
        <title>Phylogenomic resolution of chytrid fungi.</title>
        <authorList>
            <person name="Stajich J.E."/>
            <person name="Amses K."/>
            <person name="Simmons R."/>
            <person name="Seto K."/>
            <person name="Myers J."/>
            <person name="Bonds A."/>
            <person name="Quandt C.A."/>
            <person name="Barry K."/>
            <person name="Liu P."/>
            <person name="Grigoriev I."/>
            <person name="Longcore J.E."/>
            <person name="James T.Y."/>
        </authorList>
    </citation>
    <scope>NUCLEOTIDE SEQUENCE</scope>
    <source>
        <strain evidence="10">JEL0379</strain>
    </source>
</reference>
<dbReference type="InterPro" id="IPR000089">
    <property type="entry name" value="Biotin_lipoyl"/>
</dbReference>
<dbReference type="Proteomes" id="UP001212152">
    <property type="component" value="Unassembled WGS sequence"/>
</dbReference>
<evidence type="ECO:0000256" key="3">
    <source>
        <dbReference type="ARBA" id="ARBA00022741"/>
    </source>
</evidence>
<proteinExistence type="predicted"/>
<dbReference type="Gene3D" id="3.30.470.20">
    <property type="entry name" value="ATP-grasp fold, B domain"/>
    <property type="match status" value="1"/>
</dbReference>
<dbReference type="GO" id="GO:0004485">
    <property type="term" value="F:methylcrotonoyl-CoA carboxylase activity"/>
    <property type="evidence" value="ECO:0007669"/>
    <property type="project" value="TreeGrafter"/>
</dbReference>
<dbReference type="SUPFAM" id="SSF51230">
    <property type="entry name" value="Single hybrid motif"/>
    <property type="match status" value="1"/>
</dbReference>
<evidence type="ECO:0000259" key="7">
    <source>
        <dbReference type="PROSITE" id="PS50968"/>
    </source>
</evidence>
<dbReference type="SUPFAM" id="SSF51246">
    <property type="entry name" value="Rudiment single hybrid motif"/>
    <property type="match status" value="1"/>
</dbReference>
<feature type="domain" description="ATP-grasp" evidence="8">
    <location>
        <begin position="159"/>
        <end position="357"/>
    </location>
</feature>
<dbReference type="Gene3D" id="2.40.50.100">
    <property type="match status" value="1"/>
</dbReference>
<dbReference type="InterPro" id="IPR005479">
    <property type="entry name" value="CPAse_ATP-bd"/>
</dbReference>
<feature type="domain" description="Biotin carboxylation" evidence="9">
    <location>
        <begin position="40"/>
        <end position="488"/>
    </location>
</feature>
<dbReference type="FunFam" id="3.40.50.20:FF:000010">
    <property type="entry name" value="Propionyl-CoA carboxylase subunit alpha"/>
    <property type="match status" value="1"/>
</dbReference>
<dbReference type="Pfam" id="PF00289">
    <property type="entry name" value="Biotin_carb_N"/>
    <property type="match status" value="1"/>
</dbReference>
<dbReference type="InterPro" id="IPR016185">
    <property type="entry name" value="PreATP-grasp_dom_sf"/>
</dbReference>
<dbReference type="SUPFAM" id="SSF56059">
    <property type="entry name" value="Glutathione synthetase ATP-binding domain-like"/>
    <property type="match status" value="1"/>
</dbReference>
<name>A0AAD5XSM2_9FUNG</name>
<evidence type="ECO:0000259" key="8">
    <source>
        <dbReference type="PROSITE" id="PS50975"/>
    </source>
</evidence>
<dbReference type="PROSITE" id="PS50975">
    <property type="entry name" value="ATP_GRASP"/>
    <property type="match status" value="1"/>
</dbReference>
<dbReference type="PANTHER" id="PTHR18866">
    <property type="entry name" value="CARBOXYLASE:PYRUVATE/ACETYL-COA/PROPIONYL-COA CARBOXYLASE"/>
    <property type="match status" value="1"/>
</dbReference>
<dbReference type="EMBL" id="JADGJQ010000008">
    <property type="protein sequence ID" value="KAJ3182646.1"/>
    <property type="molecule type" value="Genomic_DNA"/>
</dbReference>
<dbReference type="AlphaFoldDB" id="A0AAD5XSM2"/>
<dbReference type="InterPro" id="IPR011764">
    <property type="entry name" value="Biotin_carboxylation_dom"/>
</dbReference>
<keyword evidence="4 6" id="KW-0067">ATP-binding</keyword>
<evidence type="ECO:0000256" key="6">
    <source>
        <dbReference type="PROSITE-ProRule" id="PRU00409"/>
    </source>
</evidence>
<evidence type="ECO:0000313" key="10">
    <source>
        <dbReference type="EMBL" id="KAJ3182646.1"/>
    </source>
</evidence>
<evidence type="ECO:0000256" key="1">
    <source>
        <dbReference type="ARBA" id="ARBA00001953"/>
    </source>
</evidence>
<evidence type="ECO:0000256" key="5">
    <source>
        <dbReference type="ARBA" id="ARBA00023267"/>
    </source>
</evidence>
<keyword evidence="11" id="KW-1185">Reference proteome</keyword>
<dbReference type="GO" id="GO:0005524">
    <property type="term" value="F:ATP binding"/>
    <property type="evidence" value="ECO:0007669"/>
    <property type="project" value="UniProtKB-UniRule"/>
</dbReference>
<dbReference type="SMART" id="SM00878">
    <property type="entry name" value="Biotin_carb_C"/>
    <property type="match status" value="1"/>
</dbReference>